<keyword evidence="1" id="KW-0472">Membrane</keyword>
<evidence type="ECO:0000313" key="2">
    <source>
        <dbReference type="EMBL" id="RCL44643.1"/>
    </source>
</evidence>
<proteinExistence type="predicted"/>
<evidence type="ECO:0008006" key="4">
    <source>
        <dbReference type="Google" id="ProtNLM"/>
    </source>
</evidence>
<comment type="caution">
    <text evidence="2">The sequence shown here is derived from an EMBL/GenBank/DDBJ whole genome shotgun (WGS) entry which is preliminary data.</text>
</comment>
<accession>A0A368C543</accession>
<dbReference type="AlphaFoldDB" id="A0A368C543"/>
<evidence type="ECO:0000313" key="3">
    <source>
        <dbReference type="Proteomes" id="UP000252915"/>
    </source>
</evidence>
<feature type="transmembrane region" description="Helical" evidence="1">
    <location>
        <begin position="54"/>
        <end position="72"/>
    </location>
</feature>
<organism evidence="2 3">
    <name type="scientific">SAR86 cluster bacterium</name>
    <dbReference type="NCBI Taxonomy" id="2030880"/>
    <lineage>
        <taxon>Bacteria</taxon>
        <taxon>Pseudomonadati</taxon>
        <taxon>Pseudomonadota</taxon>
        <taxon>Gammaproteobacteria</taxon>
        <taxon>SAR86 cluster</taxon>
    </lineage>
</organism>
<reference evidence="2 3" key="1">
    <citation type="journal article" date="2018" name="Microbiome">
        <title>Fine metagenomic profile of the Mediterranean stratified and mixed water columns revealed by assembly and recruitment.</title>
        <authorList>
            <person name="Haro-Moreno J.M."/>
            <person name="Lopez-Perez M."/>
            <person name="De La Torre J.R."/>
            <person name="Picazo A."/>
            <person name="Camacho A."/>
            <person name="Rodriguez-Valera F."/>
        </authorList>
    </citation>
    <scope>NUCLEOTIDE SEQUENCE [LARGE SCALE GENOMIC DNA]</scope>
    <source>
        <strain evidence="2">MED-G78</strain>
    </source>
</reference>
<dbReference type="EMBL" id="QOPI01000011">
    <property type="protein sequence ID" value="RCL44643.1"/>
    <property type="molecule type" value="Genomic_DNA"/>
</dbReference>
<feature type="transmembrane region" description="Helical" evidence="1">
    <location>
        <begin position="6"/>
        <end position="25"/>
    </location>
</feature>
<dbReference type="Proteomes" id="UP000252915">
    <property type="component" value="Unassembled WGS sequence"/>
</dbReference>
<gene>
    <name evidence="2" type="ORF">DBW92_02595</name>
</gene>
<name>A0A368C543_9GAMM</name>
<keyword evidence="1" id="KW-0812">Transmembrane</keyword>
<sequence>MDSLTILQIGSVFFGTVLAAPLMISKKVNKRIIGYGAMSTGSFLAILVQLYVGLYVFVFANLYWLINCCVALRKDLKLRKLR</sequence>
<protein>
    <recommendedName>
        <fullName evidence="4">PQ-loop repeat-containing protein</fullName>
    </recommendedName>
</protein>
<keyword evidence="1" id="KW-1133">Transmembrane helix</keyword>
<evidence type="ECO:0000256" key="1">
    <source>
        <dbReference type="SAM" id="Phobius"/>
    </source>
</evidence>